<evidence type="ECO:0000313" key="2">
    <source>
        <dbReference type="EMBL" id="QLH49278.1"/>
    </source>
</evidence>
<dbReference type="AlphaFoldDB" id="A0A7D5SCV0"/>
<feature type="domain" description="ATPase AAA-type core" evidence="1">
    <location>
        <begin position="257"/>
        <end position="387"/>
    </location>
</feature>
<dbReference type="Gene3D" id="3.40.50.300">
    <property type="entry name" value="P-loop containing nucleotide triphosphate hydrolases"/>
    <property type="match status" value="1"/>
</dbReference>
<evidence type="ECO:0000313" key="3">
    <source>
        <dbReference type="Proteomes" id="UP000509684"/>
    </source>
</evidence>
<sequence>MSVDFSFDESADMLIEFSVTNFRSIRTQQKLSMVASPDVAHLQRNVSPGQTKELRLLRSAVIYGANAVGKSNVLRAVETFRQMVQNSATGFQEGQAIPVTPFLFAQASCAEPSEFEIIFTTDEGVRYHYGWAASSGRVFKEWLVAYPHGRAQRWFEREYDAESKTQRWWFGPNFSAERAERKVWQEFTRDNALFLSTAIQLNNVQLRPIFNWITQKLIVLVPGVDMNPFLSLNLLRDAGEHEQIMRFMRAADIGIDRLELLEEDHPSPPAGKLPPGAVRVHLELGLPLGSLPQAQKHLRILAWHKRVDSSEEVALDIGDESDGTQKLFEFSGGWLRALEWGATLLVDELDRSLHPHMTRFLVGLFHSRKNEKNAQLVFTTHDTTLLDTELLRRDQIWFVEKDKQGSSSLYSLLEYSPRKDEALERGYLKGRYGAIPFIGSYGD</sequence>
<dbReference type="Pfam" id="PF13304">
    <property type="entry name" value="AAA_21"/>
    <property type="match status" value="2"/>
</dbReference>
<keyword evidence="2" id="KW-0067">ATP-binding</keyword>
<dbReference type="KEGG" id="acog:HWD57_05380"/>
<name>A0A7D5SCV0_9PROT</name>
<dbReference type="GO" id="GO:0005524">
    <property type="term" value="F:ATP binding"/>
    <property type="evidence" value="ECO:0007669"/>
    <property type="project" value="UniProtKB-KW"/>
</dbReference>
<keyword evidence="2" id="KW-0547">Nucleotide-binding</keyword>
<dbReference type="EMBL" id="CP058708">
    <property type="protein sequence ID" value="QLH49278.1"/>
    <property type="molecule type" value="Genomic_DNA"/>
</dbReference>
<dbReference type="PANTHER" id="PTHR40396:SF1">
    <property type="entry name" value="ATPASE AAA-TYPE CORE DOMAIN-CONTAINING PROTEIN"/>
    <property type="match status" value="1"/>
</dbReference>
<dbReference type="SUPFAM" id="SSF52540">
    <property type="entry name" value="P-loop containing nucleoside triphosphate hydrolases"/>
    <property type="match status" value="1"/>
</dbReference>
<accession>A0A7D5SCV0</accession>
<dbReference type="PANTHER" id="PTHR40396">
    <property type="entry name" value="ATPASE-LIKE PROTEIN"/>
    <property type="match status" value="1"/>
</dbReference>
<dbReference type="GO" id="GO:0016887">
    <property type="term" value="F:ATP hydrolysis activity"/>
    <property type="evidence" value="ECO:0007669"/>
    <property type="project" value="InterPro"/>
</dbReference>
<dbReference type="InterPro" id="IPR027417">
    <property type="entry name" value="P-loop_NTPase"/>
</dbReference>
<feature type="domain" description="ATPase AAA-type core" evidence="1">
    <location>
        <begin position="60"/>
        <end position="178"/>
    </location>
</feature>
<dbReference type="Proteomes" id="UP000509684">
    <property type="component" value="Chromosome"/>
</dbReference>
<organism evidence="2 3">
    <name type="scientific">Candidatus Accumulibacter cognatus</name>
    <dbReference type="NCBI Taxonomy" id="2954383"/>
    <lineage>
        <taxon>Bacteria</taxon>
        <taxon>Pseudomonadati</taxon>
        <taxon>Pseudomonadota</taxon>
        <taxon>Betaproteobacteria</taxon>
        <taxon>Candidatus Accumulibacter</taxon>
    </lineage>
</organism>
<dbReference type="InterPro" id="IPR003959">
    <property type="entry name" value="ATPase_AAA_core"/>
</dbReference>
<gene>
    <name evidence="2" type="ORF">HWD57_05380</name>
</gene>
<proteinExistence type="predicted"/>
<protein>
    <submittedName>
        <fullName evidence="2">ATP-binding protein</fullName>
    </submittedName>
</protein>
<evidence type="ECO:0000259" key="1">
    <source>
        <dbReference type="Pfam" id="PF13304"/>
    </source>
</evidence>
<reference evidence="2 3" key="1">
    <citation type="journal article" date="2019" name="Microbiome">
        <title>Annotated bacterial chromosomes from frame-shift-corrected long-read metagenomic data.</title>
        <authorList>
            <person name="Arumugam K."/>
            <person name="Bagci C."/>
            <person name="Bessarab I."/>
            <person name="Beier S."/>
            <person name="Buchfink B."/>
            <person name="Gorska A."/>
            <person name="Qiu G."/>
            <person name="Huson D.H."/>
            <person name="Williams R.B.H."/>
        </authorList>
    </citation>
    <scope>NUCLEOTIDE SEQUENCE [LARGE SCALE GENOMIC DNA]</scope>
    <source>
        <strain evidence="2">SSA1</strain>
    </source>
</reference>